<name>A0A1A8TJR0_9GAMM</name>
<gene>
    <name evidence="3" type="ORF">MAQ5080_02361</name>
</gene>
<feature type="chain" id="PRO_5008379089" evidence="1">
    <location>
        <begin position="25"/>
        <end position="248"/>
    </location>
</feature>
<dbReference type="SMART" id="SM00062">
    <property type="entry name" value="PBPb"/>
    <property type="match status" value="1"/>
</dbReference>
<dbReference type="PANTHER" id="PTHR38834">
    <property type="entry name" value="PERIPLASMIC SUBSTRATE BINDING PROTEIN FAMILY 3"/>
    <property type="match status" value="1"/>
</dbReference>
<dbReference type="EMBL" id="FLOC01000013">
    <property type="protein sequence ID" value="SBS32799.1"/>
    <property type="molecule type" value="Genomic_DNA"/>
</dbReference>
<dbReference type="Pfam" id="PF00497">
    <property type="entry name" value="SBP_bac_3"/>
    <property type="match status" value="1"/>
</dbReference>
<keyword evidence="4" id="KW-1185">Reference proteome</keyword>
<dbReference type="SUPFAM" id="SSF53850">
    <property type="entry name" value="Periplasmic binding protein-like II"/>
    <property type="match status" value="1"/>
</dbReference>
<reference evidence="3 4" key="1">
    <citation type="submission" date="2016-06" db="EMBL/GenBank/DDBJ databases">
        <authorList>
            <person name="Kjaerup R.B."/>
            <person name="Dalgaard T.S."/>
            <person name="Juul-Madsen H.R."/>
        </authorList>
    </citation>
    <scope>NUCLEOTIDE SEQUENCE [LARGE SCALE GENOMIC DNA]</scope>
    <source>
        <strain evidence="3 4">CECT 5080</strain>
    </source>
</reference>
<feature type="domain" description="Solute-binding protein family 3/N-terminal" evidence="2">
    <location>
        <begin position="26"/>
        <end position="248"/>
    </location>
</feature>
<organism evidence="3 4">
    <name type="scientific">Marinomonas aquimarina</name>
    <dbReference type="NCBI Taxonomy" id="295068"/>
    <lineage>
        <taxon>Bacteria</taxon>
        <taxon>Pseudomonadati</taxon>
        <taxon>Pseudomonadota</taxon>
        <taxon>Gammaproteobacteria</taxon>
        <taxon>Oceanospirillales</taxon>
        <taxon>Oceanospirillaceae</taxon>
        <taxon>Marinomonas</taxon>
    </lineage>
</organism>
<feature type="signal peptide" evidence="1">
    <location>
        <begin position="1"/>
        <end position="24"/>
    </location>
</feature>
<evidence type="ECO:0000313" key="3">
    <source>
        <dbReference type="EMBL" id="SBS32799.1"/>
    </source>
</evidence>
<keyword evidence="1" id="KW-0732">Signal</keyword>
<dbReference type="STRING" id="295068.MAQ5080_02361"/>
<accession>A0A1A8TJR0</accession>
<evidence type="ECO:0000313" key="4">
    <source>
        <dbReference type="Proteomes" id="UP000092627"/>
    </source>
</evidence>
<protein>
    <submittedName>
        <fullName evidence="3">Bacterial extracellular solute-binding proteins, family 3</fullName>
    </submittedName>
</protein>
<dbReference type="InterPro" id="IPR001638">
    <property type="entry name" value="Solute-binding_3/MltF_N"/>
</dbReference>
<proteinExistence type="predicted"/>
<dbReference type="PANTHER" id="PTHR38834:SF3">
    <property type="entry name" value="SOLUTE-BINDING PROTEIN FAMILY 3_N-TERMINAL DOMAIN-CONTAINING PROTEIN"/>
    <property type="match status" value="1"/>
</dbReference>
<evidence type="ECO:0000256" key="1">
    <source>
        <dbReference type="SAM" id="SignalP"/>
    </source>
</evidence>
<dbReference type="RefSeq" id="WP_067210409.1">
    <property type="nucleotide sequence ID" value="NZ_FLOC01000013.1"/>
</dbReference>
<dbReference type="AlphaFoldDB" id="A0A1A8TJR0"/>
<dbReference type="Gene3D" id="3.40.190.10">
    <property type="entry name" value="Periplasmic binding protein-like II"/>
    <property type="match status" value="2"/>
</dbReference>
<dbReference type="Proteomes" id="UP000092627">
    <property type="component" value="Unassembled WGS sequence"/>
</dbReference>
<evidence type="ECO:0000259" key="2">
    <source>
        <dbReference type="SMART" id="SM00062"/>
    </source>
</evidence>
<sequence>MFSQRVQKSLLLSVLFGCHVSAWGQSVTFPVINYPPYIITSTADNTVSGMDIRIVREAFAQRNIDAQFVARPWQDIMQGMQTGHTLGTVSCSRRPERVSFMLFSDELGTTSRAVISRTDLDTYNIESVYDLADYRVVAVKGWDMEQQLQERKIPHQQMSSLSEGLTAVVNGDSDLFYVSDYPAMYQARQQGIHKQLKVTSIVSEPLVPLHVCFSKQHPEARSLMQEFNKGLQAIKRNGVYQTIRNEYL</sequence>